<gene>
    <name evidence="2" type="ordered locus">XNC1_0807</name>
</gene>
<dbReference type="AlphaFoldDB" id="D3VKC6"/>
<dbReference type="InterPro" id="IPR038717">
    <property type="entry name" value="Tc1-like_DDE_dom"/>
</dbReference>
<organism evidence="2 3">
    <name type="scientific">Xenorhabdus nematophila (strain ATCC 19061 / DSM 3370 / CCUG 14189 / LMG 1036 / NCIMB 9965 / AN6)</name>
    <dbReference type="NCBI Taxonomy" id="406817"/>
    <lineage>
        <taxon>Bacteria</taxon>
        <taxon>Pseudomonadati</taxon>
        <taxon>Pseudomonadota</taxon>
        <taxon>Gammaproteobacteria</taxon>
        <taxon>Enterobacterales</taxon>
        <taxon>Morganellaceae</taxon>
        <taxon>Xenorhabdus</taxon>
    </lineage>
</organism>
<accession>D3VKC6</accession>
<dbReference type="Pfam" id="PF13358">
    <property type="entry name" value="DDE_3"/>
    <property type="match status" value="1"/>
</dbReference>
<feature type="domain" description="Tc1-like transposase DDE" evidence="1">
    <location>
        <begin position="2"/>
        <end position="79"/>
    </location>
</feature>
<proteinExistence type="predicted"/>
<dbReference type="KEGG" id="xne:XNC1_0807"/>
<dbReference type="EMBL" id="FN667742">
    <property type="protein sequence ID" value="CBJ88878.1"/>
    <property type="molecule type" value="Genomic_DNA"/>
</dbReference>
<protein>
    <submittedName>
        <fullName evidence="2">Transposase</fullName>
    </submittedName>
</protein>
<name>D3VKC6_XENNA</name>
<reference evidence="2 3" key="1">
    <citation type="journal article" date="2011" name="PLoS ONE">
        <title>The entomopathogenic bacterial endosymbionts xenorhabdus and photorhabdus: convergent lifestyles from divergent genomes.</title>
        <authorList>
            <person name="Chaston J.M."/>
            <person name="Suen G."/>
            <person name="Tucker S.L."/>
            <person name="Andersen A.W."/>
            <person name="Bhasin A."/>
            <person name="Bode E."/>
            <person name="Bode H.B."/>
            <person name="Brachmann A.O."/>
            <person name="Cowles C.E."/>
            <person name="Cowles K.N."/>
            <person name="Darby C."/>
            <person name="de Leon L."/>
            <person name="Drace K."/>
            <person name="Du Z."/>
            <person name="Givaudan A."/>
            <person name="Herbert Tran E.E."/>
            <person name="Jewell K.A."/>
            <person name="Knack J.J."/>
            <person name="Krasomil-Osterfeld K.C."/>
            <person name="Kukor R."/>
            <person name="Lanois A."/>
            <person name="Latreille P."/>
            <person name="Leimgruber N.K."/>
            <person name="Lipke C.M."/>
            <person name="Liu R."/>
            <person name="Lu X."/>
            <person name="Martens E.C."/>
            <person name="Marri P.R."/>
            <person name="Medigue C."/>
            <person name="Menard M.L."/>
            <person name="Miller N.M."/>
            <person name="Morales-Soto N."/>
            <person name="Norton S."/>
            <person name="Ogier J.C."/>
            <person name="Orchard S.S."/>
            <person name="Park D."/>
            <person name="Park Y."/>
            <person name="Qurollo B.A."/>
            <person name="Sugar D.R."/>
            <person name="Richards G.R."/>
            <person name="Rouy Z."/>
            <person name="Slominski B."/>
            <person name="Slominski K."/>
            <person name="Snyder H."/>
            <person name="Tjaden B.C."/>
            <person name="van der Hoeven R."/>
            <person name="Welch R.D."/>
            <person name="Wheeler C."/>
            <person name="Xiang B."/>
            <person name="Barbazuk B."/>
            <person name="Gaudriault S."/>
            <person name="Goodner B."/>
            <person name="Slater S.C."/>
            <person name="Forst S."/>
            <person name="Goldman B.S."/>
            <person name="Goodrich-Blair H."/>
        </authorList>
    </citation>
    <scope>NUCLEOTIDE SEQUENCE [LARGE SCALE GENOMIC DNA]</scope>
    <source>
        <strain evidence="3">ATCC 19061 / DSM 3370 / CCUG 14189 / LMG 1036 / NCIMB 9965 / AN6</strain>
    </source>
</reference>
<dbReference type="Gene3D" id="3.30.420.10">
    <property type="entry name" value="Ribonuclease H-like superfamily/Ribonuclease H"/>
    <property type="match status" value="1"/>
</dbReference>
<dbReference type="HOGENOM" id="CLU_2526715_0_0_6"/>
<dbReference type="GO" id="GO:0003676">
    <property type="term" value="F:nucleic acid binding"/>
    <property type="evidence" value="ECO:0007669"/>
    <property type="project" value="InterPro"/>
</dbReference>
<keyword evidence="3" id="KW-1185">Reference proteome</keyword>
<dbReference type="STRING" id="406817.XNC1_0807"/>
<evidence type="ECO:0000313" key="3">
    <source>
        <dbReference type="Proteomes" id="UP000008075"/>
    </source>
</evidence>
<dbReference type="Proteomes" id="UP000008075">
    <property type="component" value="Chromosome"/>
</dbReference>
<dbReference type="eggNOG" id="COG3335">
    <property type="taxonomic scope" value="Bacteria"/>
</dbReference>
<evidence type="ECO:0000313" key="2">
    <source>
        <dbReference type="EMBL" id="CBJ88878.1"/>
    </source>
</evidence>
<sequence>MTARRRLHFFQRLIKEADRKVCVILDNLRVQHARLVKKWLEKHKNRIEVFYLPAYSAELNPDEYLNGDLKNAIRASSPARSPQE</sequence>
<evidence type="ECO:0000259" key="1">
    <source>
        <dbReference type="Pfam" id="PF13358"/>
    </source>
</evidence>
<dbReference type="InterPro" id="IPR036397">
    <property type="entry name" value="RNaseH_sf"/>
</dbReference>